<feature type="compositionally biased region" description="Acidic residues" evidence="3">
    <location>
        <begin position="196"/>
        <end position="205"/>
    </location>
</feature>
<evidence type="ECO:0000256" key="3">
    <source>
        <dbReference type="SAM" id="MobiDB-lite"/>
    </source>
</evidence>
<evidence type="ECO:0000259" key="4">
    <source>
        <dbReference type="SMART" id="SM01086"/>
    </source>
</evidence>
<evidence type="ECO:0000256" key="1">
    <source>
        <dbReference type="ARBA" id="ARBA00022741"/>
    </source>
</evidence>
<dbReference type="PANTHER" id="PTHR11638">
    <property type="entry name" value="ATP-DEPENDENT CLP PROTEASE"/>
    <property type="match status" value="1"/>
</dbReference>
<dbReference type="InterPro" id="IPR050130">
    <property type="entry name" value="ClpA_ClpB"/>
</dbReference>
<accession>A0A251XN57</accession>
<protein>
    <submittedName>
        <fullName evidence="5">Chaperone protein ClpB</fullName>
    </submittedName>
</protein>
<dbReference type="Pfam" id="PF07724">
    <property type="entry name" value="AAA_2"/>
    <property type="match status" value="1"/>
</dbReference>
<evidence type="ECO:0000313" key="6">
    <source>
        <dbReference type="Proteomes" id="UP000195062"/>
    </source>
</evidence>
<evidence type="ECO:0000313" key="5">
    <source>
        <dbReference type="EMBL" id="OUE04866.1"/>
    </source>
</evidence>
<dbReference type="Gene3D" id="3.40.50.300">
    <property type="entry name" value="P-loop containing nucleotide triphosphate hydrolases"/>
    <property type="match status" value="1"/>
</dbReference>
<keyword evidence="1" id="KW-0547">Nucleotide-binding</keyword>
<evidence type="ECO:0000256" key="2">
    <source>
        <dbReference type="ARBA" id="ARBA00022840"/>
    </source>
</evidence>
<dbReference type="Pfam" id="PF10431">
    <property type="entry name" value="ClpB_D2-small"/>
    <property type="match status" value="1"/>
</dbReference>
<feature type="region of interest" description="Disordered" evidence="3">
    <location>
        <begin position="182"/>
        <end position="205"/>
    </location>
</feature>
<dbReference type="PANTHER" id="PTHR11638:SF18">
    <property type="entry name" value="HEAT SHOCK PROTEIN 104"/>
    <property type="match status" value="1"/>
</dbReference>
<dbReference type="SMART" id="SM01086">
    <property type="entry name" value="ClpB_D2-small"/>
    <property type="match status" value="1"/>
</dbReference>
<keyword evidence="6" id="KW-1185">Reference proteome</keyword>
<dbReference type="InterPro" id="IPR001270">
    <property type="entry name" value="ClpA/B"/>
</dbReference>
<organism evidence="5 6">
    <name type="scientific">Clavibacter michiganensis subsp. michiganensis</name>
    <dbReference type="NCBI Taxonomy" id="33013"/>
    <lineage>
        <taxon>Bacteria</taxon>
        <taxon>Bacillati</taxon>
        <taxon>Actinomycetota</taxon>
        <taxon>Actinomycetes</taxon>
        <taxon>Micrococcales</taxon>
        <taxon>Microbacteriaceae</taxon>
        <taxon>Clavibacter</taxon>
    </lineage>
</organism>
<dbReference type="GO" id="GO:0034605">
    <property type="term" value="P:cellular response to heat"/>
    <property type="evidence" value="ECO:0007669"/>
    <property type="project" value="TreeGrafter"/>
</dbReference>
<dbReference type="InterPro" id="IPR003959">
    <property type="entry name" value="ATPase_AAA_core"/>
</dbReference>
<gene>
    <name evidence="5" type="primary">clpB_3</name>
    <name evidence="5" type="ORF">CMMCAS07_07950</name>
</gene>
<dbReference type="GO" id="GO:0005524">
    <property type="term" value="F:ATP binding"/>
    <property type="evidence" value="ECO:0007669"/>
    <property type="project" value="UniProtKB-KW"/>
</dbReference>
<dbReference type="EMBL" id="MDHH01000001">
    <property type="protein sequence ID" value="OUE04866.1"/>
    <property type="molecule type" value="Genomic_DNA"/>
</dbReference>
<proteinExistence type="predicted"/>
<dbReference type="GO" id="GO:0016887">
    <property type="term" value="F:ATP hydrolysis activity"/>
    <property type="evidence" value="ECO:0007669"/>
    <property type="project" value="InterPro"/>
</dbReference>
<sequence>MRRRPYSVVLLDEVEKAHPEVFDVLLQVLDDGRLTDGQGRTVDFRNVILVLTSNLGSQFISDATLPLDQREQAVQQLVRQTFKPEFVNRLDDIVVFQTLSMDDLAQIVELYIDRLGVRLSDRRLSLGVTPDARRWLAERGHDPLYGARPLRRLMQREIDDRLARELLAGDIRDGDAVRVDLAPDGDGLTVSRAWSDEPEDQAPGA</sequence>
<feature type="domain" description="Clp ATPase C-terminal" evidence="4">
    <location>
        <begin position="99"/>
        <end position="190"/>
    </location>
</feature>
<dbReference type="AlphaFoldDB" id="A0A251XN57"/>
<dbReference type="SUPFAM" id="SSF52540">
    <property type="entry name" value="P-loop containing nucleoside triphosphate hydrolases"/>
    <property type="match status" value="1"/>
</dbReference>
<dbReference type="InterPro" id="IPR027417">
    <property type="entry name" value="P-loop_NTPase"/>
</dbReference>
<dbReference type="InterPro" id="IPR019489">
    <property type="entry name" value="Clp_ATPase_C"/>
</dbReference>
<dbReference type="Gene3D" id="1.10.8.60">
    <property type="match status" value="1"/>
</dbReference>
<dbReference type="GO" id="GO:0005737">
    <property type="term" value="C:cytoplasm"/>
    <property type="evidence" value="ECO:0007669"/>
    <property type="project" value="TreeGrafter"/>
</dbReference>
<name>A0A251XN57_CLAMM</name>
<reference evidence="5 6" key="1">
    <citation type="submission" date="2016-08" db="EMBL/GenBank/DDBJ databases">
        <title>Genome sequence of Clavibacter michiganensis subsp. michiganensis strain CASJ007.</title>
        <authorList>
            <person name="Thapa S.P."/>
            <person name="Coaker G."/>
        </authorList>
    </citation>
    <scope>NUCLEOTIDE SEQUENCE [LARGE SCALE GENOMIC DNA]</scope>
    <source>
        <strain evidence="5">CASJ007</strain>
    </source>
</reference>
<keyword evidence="2" id="KW-0067">ATP-binding</keyword>
<dbReference type="PRINTS" id="PR00300">
    <property type="entry name" value="CLPPROTEASEA"/>
</dbReference>
<comment type="caution">
    <text evidence="5">The sequence shown here is derived from an EMBL/GenBank/DDBJ whole genome shotgun (WGS) entry which is preliminary data.</text>
</comment>
<dbReference type="Proteomes" id="UP000195062">
    <property type="component" value="Unassembled WGS sequence"/>
</dbReference>